<reference evidence="1" key="2">
    <citation type="submission" date="2023-01" db="EMBL/GenBank/DDBJ databases">
        <authorList>
            <person name="Sun Q."/>
            <person name="Evtushenko L."/>
        </authorList>
    </citation>
    <scope>NUCLEOTIDE SEQUENCE</scope>
    <source>
        <strain evidence="1">VKM Ac-2007</strain>
    </source>
</reference>
<dbReference type="SUPFAM" id="SSF47413">
    <property type="entry name" value="lambda repressor-like DNA-binding domains"/>
    <property type="match status" value="1"/>
</dbReference>
<dbReference type="InterPro" id="IPR010982">
    <property type="entry name" value="Lambda_DNA-bd_dom_sf"/>
</dbReference>
<evidence type="ECO:0000313" key="1">
    <source>
        <dbReference type="EMBL" id="GLK07256.1"/>
    </source>
</evidence>
<protein>
    <submittedName>
        <fullName evidence="1">Uncharacterized protein</fullName>
    </submittedName>
</protein>
<reference evidence="1" key="1">
    <citation type="journal article" date="2014" name="Int. J. Syst. Evol. Microbiol.">
        <title>Complete genome sequence of Corynebacterium casei LMG S-19264T (=DSM 44701T), isolated from a smear-ripened cheese.</title>
        <authorList>
            <consortium name="US DOE Joint Genome Institute (JGI-PGF)"/>
            <person name="Walter F."/>
            <person name="Albersmeier A."/>
            <person name="Kalinowski J."/>
            <person name="Ruckert C."/>
        </authorList>
    </citation>
    <scope>NUCLEOTIDE SEQUENCE</scope>
    <source>
        <strain evidence="1">VKM Ac-2007</strain>
    </source>
</reference>
<comment type="caution">
    <text evidence="1">The sequence shown here is derived from an EMBL/GenBank/DDBJ whole genome shotgun (WGS) entry which is preliminary data.</text>
</comment>
<dbReference type="GO" id="GO:0003677">
    <property type="term" value="F:DNA binding"/>
    <property type="evidence" value="ECO:0007669"/>
    <property type="project" value="InterPro"/>
</dbReference>
<name>A0A9W6MAN8_9ACTN</name>
<dbReference type="EMBL" id="BSEV01000001">
    <property type="protein sequence ID" value="GLK07256.1"/>
    <property type="molecule type" value="Genomic_DNA"/>
</dbReference>
<sequence>MKGEDMEPEDDARLRLEKAMNERRNDLRLKWQEVAERAKISVPTLKRIRNGPGPVTAWAARGLEVALSWPQGEVFRILADEEQPAEQAEQAPRYPDPGLQAIWEADLPEHERLAAITLIEAMRSVPLQSQTNDNERRTNTG</sequence>
<evidence type="ECO:0000313" key="2">
    <source>
        <dbReference type="Proteomes" id="UP001143474"/>
    </source>
</evidence>
<dbReference type="AlphaFoldDB" id="A0A9W6MAN8"/>
<accession>A0A9W6MAN8</accession>
<dbReference type="RefSeq" id="WP_271215810.1">
    <property type="nucleotide sequence ID" value="NZ_BAAAVD010000006.1"/>
</dbReference>
<gene>
    <name evidence="1" type="ORF">GCM10017600_06610</name>
</gene>
<dbReference type="Proteomes" id="UP001143474">
    <property type="component" value="Unassembled WGS sequence"/>
</dbReference>
<keyword evidence="2" id="KW-1185">Reference proteome</keyword>
<proteinExistence type="predicted"/>
<organism evidence="1 2">
    <name type="scientific">Streptosporangium carneum</name>
    <dbReference type="NCBI Taxonomy" id="47481"/>
    <lineage>
        <taxon>Bacteria</taxon>
        <taxon>Bacillati</taxon>
        <taxon>Actinomycetota</taxon>
        <taxon>Actinomycetes</taxon>
        <taxon>Streptosporangiales</taxon>
        <taxon>Streptosporangiaceae</taxon>
        <taxon>Streptosporangium</taxon>
    </lineage>
</organism>